<keyword evidence="11" id="KW-0175">Coiled coil</keyword>
<evidence type="ECO:0000256" key="1">
    <source>
        <dbReference type="ARBA" id="ARBA00022448"/>
    </source>
</evidence>
<keyword evidence="7" id="KW-0653">Protein transport</keyword>
<dbReference type="InterPro" id="IPR014018">
    <property type="entry name" value="SecA_motor_DEAD"/>
</dbReference>
<feature type="domain" description="Helicase C-terminal" evidence="12">
    <location>
        <begin position="1855"/>
        <end position="2014"/>
    </location>
</feature>
<dbReference type="Proteomes" id="UP000182998">
    <property type="component" value="Unassembled WGS sequence"/>
</dbReference>
<dbReference type="InterPro" id="IPR044722">
    <property type="entry name" value="SecA_SF2_C"/>
</dbReference>
<evidence type="ECO:0000256" key="6">
    <source>
        <dbReference type="ARBA" id="ARBA00022840"/>
    </source>
</evidence>
<gene>
    <name evidence="14" type="ORF">LMI_2308</name>
    <name evidence="15" type="ORF">SAMN02982997_01784</name>
</gene>
<dbReference type="Gene3D" id="3.40.50.300">
    <property type="entry name" value="P-loop containing nucleotide triphosphate hydrolases"/>
    <property type="match status" value="2"/>
</dbReference>
<dbReference type="PROSITE" id="PS51194">
    <property type="entry name" value="HELICASE_CTER"/>
    <property type="match status" value="1"/>
</dbReference>
<evidence type="ECO:0000256" key="2">
    <source>
        <dbReference type="ARBA" id="ARBA00022475"/>
    </source>
</evidence>
<name>A0A098GJ95_LEGMI</name>
<dbReference type="PROSITE" id="PS51196">
    <property type="entry name" value="SECA_MOTOR_DEAD"/>
    <property type="match status" value="1"/>
</dbReference>
<dbReference type="KEGG" id="tmc:LMI_2308"/>
<dbReference type="InterPro" id="IPR027417">
    <property type="entry name" value="P-loop_NTPase"/>
</dbReference>
<keyword evidence="2" id="KW-1003">Cell membrane</keyword>
<evidence type="ECO:0000259" key="12">
    <source>
        <dbReference type="PROSITE" id="PS51194"/>
    </source>
</evidence>
<feature type="coiled-coil region" evidence="11">
    <location>
        <begin position="2786"/>
        <end position="2813"/>
    </location>
</feature>
<dbReference type="Proteomes" id="UP000032414">
    <property type="component" value="Chromosome I"/>
</dbReference>
<dbReference type="SUPFAM" id="SSF52540">
    <property type="entry name" value="P-loop containing nucleoside triphosphate hydrolases"/>
    <property type="match status" value="1"/>
</dbReference>
<accession>A0A098GJ95</accession>
<dbReference type="GO" id="GO:0006886">
    <property type="term" value="P:intracellular protein transport"/>
    <property type="evidence" value="ECO:0007669"/>
    <property type="project" value="InterPro"/>
</dbReference>
<evidence type="ECO:0000256" key="9">
    <source>
        <dbReference type="ARBA" id="ARBA00023010"/>
    </source>
</evidence>
<organism evidence="14 16">
    <name type="scientific">Legionella micdadei</name>
    <name type="common">Tatlockia micdadei</name>
    <dbReference type="NCBI Taxonomy" id="451"/>
    <lineage>
        <taxon>Bacteria</taxon>
        <taxon>Pseudomonadati</taxon>
        <taxon>Pseudomonadota</taxon>
        <taxon>Gammaproteobacteria</taxon>
        <taxon>Legionellales</taxon>
        <taxon>Legionellaceae</taxon>
        <taxon>Legionella</taxon>
    </lineage>
</organism>
<keyword evidence="9" id="KW-0811">Translocation</keyword>
<evidence type="ECO:0000313" key="14">
    <source>
        <dbReference type="EMBL" id="CEG61576.1"/>
    </source>
</evidence>
<evidence type="ECO:0000256" key="11">
    <source>
        <dbReference type="SAM" id="Coils"/>
    </source>
</evidence>
<evidence type="ECO:0000313" key="17">
    <source>
        <dbReference type="Proteomes" id="UP000182998"/>
    </source>
</evidence>
<keyword evidence="8" id="KW-1278">Translocase</keyword>
<keyword evidence="17" id="KW-1185">Reference proteome</keyword>
<dbReference type="HOGENOM" id="CLU_226293_0_0_6"/>
<evidence type="ECO:0000313" key="16">
    <source>
        <dbReference type="Proteomes" id="UP000032414"/>
    </source>
</evidence>
<keyword evidence="6" id="KW-0067">ATP-binding</keyword>
<dbReference type="InterPro" id="IPR000185">
    <property type="entry name" value="SecA"/>
</dbReference>
<keyword evidence="3" id="KW-0963">Cytoplasm</keyword>
<dbReference type="OrthoDB" id="5652367at2"/>
<keyword evidence="4" id="KW-0997">Cell inner membrane</keyword>
<evidence type="ECO:0000256" key="10">
    <source>
        <dbReference type="ARBA" id="ARBA00023136"/>
    </source>
</evidence>
<dbReference type="Pfam" id="PF07517">
    <property type="entry name" value="SecA_DEAD"/>
    <property type="match status" value="1"/>
</dbReference>
<evidence type="ECO:0000256" key="4">
    <source>
        <dbReference type="ARBA" id="ARBA00022519"/>
    </source>
</evidence>
<evidence type="ECO:0000256" key="7">
    <source>
        <dbReference type="ARBA" id="ARBA00022927"/>
    </source>
</evidence>
<sequence length="2942" mass="335293">MTISTNNQYLKRLLEDLIATHETEIDYLPIEVELKPEHISAEDIDTILSFVSEPRKRLFIFKLENNPAVTENLFFRARRAFLNQIAEINLQRTSHEPKINPLKKELNNPPSIVRAAIQIQRSFALPKQARVIKTKQKEKIHQVAAALDVILTSLDELAEFPNLARQLQVLNIHNIQDTASQKIKEQAHAFTDGIIPGNLPKGFYIDYEKQALCYTSTPHRLPSALAPILETPKPVNMPSVEQLESLLPTLQKTIIEHLLGNNGFPAQKDALLTALPAHVREIRALLSVLKATDAEFVVPLLAKLFILGGEAHMRLFVQLLTVCINKNINIEFLKDAAAQNALLSPHGLKNLQKLLQLPIEQREWWNTLAAAHLRNEHHHFDFNAFFEAYTQIFLTQVSEKNLTLPHPCPIQHEGHFLITLNRVMEVLEKAQNPQEQCSNLANLDWGPTGVHYAMAQAPKEARFCQVAACMQLRNPEDTRVNPETVCQQIIEDEHFDLDPWLYRYIGQHWKAEIRLSDIQAQFTEIQTIPSWTKTEKNQLAFILACSFADESTLTTESWKKAIKNCISLIQSLEANERSELINALVRCFNFKPSPSLIQIQQIIELCLELKTNSPELNFRNELLAPLISSLENEGFELINTLQARGQKIGQERDDQLRTIVTFTTMLQNQRENLFPNIIRMLAALNEPDLNEVQIGEVKLAIEDLRAKKGQQFSTVLLSLLAKINIEKSQTLPKIVQILALIRELANSPETIPVDCRTEERQESWLKDLIISRTPLPGCVLGSGDISKLDDLIVDALADAIKKRSGVLKIDSLRDTLDKYLGYKVVPTQLRDQLHRELWPLFDALNDLVVLLQGPDPQFEEILEKFRIFEEKKTTLLEANYAIKLLGSSKGEYILSFLLTGERKEADKQTGSAFALALGKVHTLIADEINTFFSDERNKNKAKDLDAATTLKWLAEFNDTHTLHFLFRDELVQKKVLPALKKTLTQLDTQDIAFETSILQAAAELEQDKPSDRSLQDYKIKIESIASYLNLLIDIKAKFPIQFPGIYRQLNTGALARLNYSQKKTLVSTLLHANPESLDRYLQLTSFALDENPEADETAIDRAVNNLETLFELEDLELETQIMFFKMSVNHNLRNPSPFPLTILNELKQTNLDEEAKSLIIKQIIQILRYMPDSESPDTIRKLIQQTQSFLTENPQQATLCIALLKQVSSHGFNRDVDDYSEILRQLASPTREFRESKTRLVTILTYLAENQKDDTVNLPTLLDITKGLGRRPPEIVDQVLQLFATPPYPSAKRLNSVLGEHGSEKIQAYCQSFDTNPFAKTGEPRALDQQFATHRVKEALLNLKDLMRGITLPHSLQLQLARQLSYIETLGYTDPLNPYDFSRLKKLTACPRRELKERATLLLEQLRNDQIPAEQLELTRMELVAYLREIYFRSTGLFPNSTQILVLLLSLHSPYTNLLMRIETGEGKSLITPMFAVLQWAQGGTVDVCTANGTLLSRDYENSCEPFFKFLGIKSALIRANSQPEEYQLNGINCSTGEDMSLFRQAAKEAGKEARVQNGGPIHLVIDESDDALLDQNTLNKLVAEIEEKEEDNPSQWVYPLAYQFINLPLFRNVDPALGKIWDEEEDLDQFRLFIIKEINEKYNGDADKLNFIAAATNTQLREWIRASCKAALLVENKHFIVRPIKEKDETGSEVTKKIVCIPLIKSVPKGGSIFTDGVQQALQARLIAERPEQARYFVIDPYPPVLSSQSIQNLIRFYQETNGRILGISGTPGDQTELQYLATLLGTQALGVAPHAGDKRIKHPPIFTFSRDETIQAIHQAIDRIKRPVTKPNLEFDADTPTQTLEERDAFILRKEQALRQWSQTQTQPVLIVCEDFEEAQKIGQSFDAYKAAGFKIQVVTGKESPEELNRIIKQAGQANTITIGTAMLARGIDINPGDHPEGLFVIQPCIDSERITTQIAGRAARNGKPGQWLPIYQVEPPKTWLEKVMYFVFPWYRQRKCQEAVTDLQAEIRLQANVDRLYTQAIDQAQQALMQQVYAWESFLLELYPTDLQVRSELYQWRETLLSELTQAQETSVSQDTLESSIAQFQNAICKIWEMAKEEKWVAKAQKATDITAEQNLRLNYLKQLDLSQELKIQRALAQKSQPVIAGTETLMHYNLDAMIDDKAGAVLQFTNPTGEEKQQLELAQIKQLLPTLIGELCSFYPHAINEFSSANGAKLPPAILEAFASLVNKVIGKNKILFGSKSKEKIIQSITQFYQEDLKQADIEAIRELLNKIKPLILEQDQTSKVSLVDKFKMQGLILTFSKLYEQSGLPGDEELTGLKTSYSNEIMKLLAEHLLQELAWIKEDPQPLSAFFERKVAKDAAEIIYNVAEKVHQSPNDEAKIHELFVCLKEQHFILKDKYLFSIRHRNPRDVINTALSALEALNVAPHCSREAQEQCHDKVLFTHHLRQFDNLLRQISISFRKSEDPVWNHLEEKLHAIITTNENQSHVITELYEAVERFSNYNAYLPYRNHLRKMKELLAGSVKALADADDGLKEDNLDGLFMQKTSQLASLLHLNEDQIRIQKGCNGMRTYIEIQVENAPLIKGFTGYSSSSMASLRAEKEHIALQKETFERNRETLLNLSNREFIENLPPVKKAEFQRLLHLKDLLAQDWHKGFDEETVNDLPKSIQALYKHAERVRQWECPSSMIGPEQLREIAVTDWSDNPRSLLEHHARLCHELQIVLERKHEAQLLAEKNEKEISGKESKEKELDKRQGESDCGVLEKISIGKDKLALKIGLSSLRSGLVNYKENVEKISQEERSLRKQLQSVILGLNEKRMNYVAMRKEQAKISLTNYIQENTEALIRTMEEEFKAADTTAEQLMQLEAKKTHYQTRRFDDVGELLEYEAGLVGEEGDIPAIRKRESTAFDRLITTFFDRKSLIRPTMEAPALMVEP</sequence>
<evidence type="ECO:0000256" key="3">
    <source>
        <dbReference type="ARBA" id="ARBA00022490"/>
    </source>
</evidence>
<dbReference type="PANTHER" id="PTHR30612">
    <property type="entry name" value="SECA INNER MEMBRANE COMPONENT OF SEC PROTEIN SECRETION SYSTEM"/>
    <property type="match status" value="1"/>
</dbReference>
<keyword evidence="15" id="KW-0347">Helicase</keyword>
<reference evidence="16" key="2">
    <citation type="submission" date="2014-09" db="EMBL/GenBank/DDBJ databases">
        <authorList>
            <person name="Gomez-Valero L."/>
        </authorList>
    </citation>
    <scope>NUCLEOTIDE SEQUENCE [LARGE SCALE GENOMIC DNA]</scope>
    <source>
        <strain evidence="16">ATCC33218</strain>
    </source>
</reference>
<keyword evidence="1" id="KW-0813">Transport</keyword>
<keyword evidence="10" id="KW-0472">Membrane</keyword>
<dbReference type="STRING" id="451.B6N58_04625"/>
<dbReference type="GO" id="GO:0004386">
    <property type="term" value="F:helicase activity"/>
    <property type="evidence" value="ECO:0007669"/>
    <property type="project" value="UniProtKB-KW"/>
</dbReference>
<dbReference type="GO" id="GO:0016020">
    <property type="term" value="C:membrane"/>
    <property type="evidence" value="ECO:0007669"/>
    <property type="project" value="InterPro"/>
</dbReference>
<dbReference type="EMBL" id="LN614830">
    <property type="protein sequence ID" value="CEG61576.1"/>
    <property type="molecule type" value="Genomic_DNA"/>
</dbReference>
<dbReference type="EMBL" id="FMVN01000008">
    <property type="protein sequence ID" value="SCY46312.1"/>
    <property type="molecule type" value="Genomic_DNA"/>
</dbReference>
<dbReference type="PANTHER" id="PTHR30612:SF0">
    <property type="entry name" value="CHLOROPLAST PROTEIN-TRANSPORTING ATPASE"/>
    <property type="match status" value="1"/>
</dbReference>
<evidence type="ECO:0000256" key="8">
    <source>
        <dbReference type="ARBA" id="ARBA00022967"/>
    </source>
</evidence>
<dbReference type="GO" id="GO:0017038">
    <property type="term" value="P:protein import"/>
    <property type="evidence" value="ECO:0007669"/>
    <property type="project" value="InterPro"/>
</dbReference>
<dbReference type="PATRIC" id="fig|451.8.peg.2972"/>
<dbReference type="RefSeq" id="WP_052679541.1">
    <property type="nucleotide sequence ID" value="NZ_CP020614.1"/>
</dbReference>
<dbReference type="InterPro" id="IPR001650">
    <property type="entry name" value="Helicase_C-like"/>
</dbReference>
<evidence type="ECO:0000313" key="15">
    <source>
        <dbReference type="EMBL" id="SCY46312.1"/>
    </source>
</evidence>
<reference evidence="15 17" key="3">
    <citation type="submission" date="2016-10" db="EMBL/GenBank/DDBJ databases">
        <authorList>
            <person name="Varghese N."/>
            <person name="Submissions S."/>
        </authorList>
    </citation>
    <scope>NUCLEOTIDE SEQUENCE [LARGE SCALE GENOMIC DNA]</scope>
    <source>
        <strain evidence="15 17">ATCC 33218</strain>
    </source>
</reference>
<protein>
    <submittedName>
        <fullName evidence="15">Helicase conserved C-terminal domain-containing protein</fullName>
    </submittedName>
</protein>
<keyword evidence="5" id="KW-0547">Nucleotide-binding</keyword>
<dbReference type="GO" id="GO:0005524">
    <property type="term" value="F:ATP binding"/>
    <property type="evidence" value="ECO:0007669"/>
    <property type="project" value="UniProtKB-KW"/>
</dbReference>
<keyword evidence="15" id="KW-0378">Hydrolase</keyword>
<proteinExistence type="predicted"/>
<evidence type="ECO:0000256" key="5">
    <source>
        <dbReference type="ARBA" id="ARBA00022741"/>
    </source>
</evidence>
<reference evidence="14" key="1">
    <citation type="submission" date="2014-09" db="EMBL/GenBank/DDBJ databases">
        <authorList>
            <person name="GOMEZ-VALERO Laura"/>
        </authorList>
    </citation>
    <scope>NUCLEOTIDE SEQUENCE</scope>
    <source>
        <strain evidence="14">ATCC33218</strain>
    </source>
</reference>
<dbReference type="InterPro" id="IPR011115">
    <property type="entry name" value="SecA_DEAD"/>
</dbReference>
<dbReference type="GO" id="GO:0006605">
    <property type="term" value="P:protein targeting"/>
    <property type="evidence" value="ECO:0007669"/>
    <property type="project" value="InterPro"/>
</dbReference>
<evidence type="ECO:0000259" key="13">
    <source>
        <dbReference type="PROSITE" id="PS51196"/>
    </source>
</evidence>
<feature type="domain" description="SecA family profile" evidence="13">
    <location>
        <begin position="1355"/>
        <end position="2016"/>
    </location>
</feature>
<dbReference type="Pfam" id="PF21090">
    <property type="entry name" value="P-loop_SecA"/>
    <property type="match status" value="1"/>
</dbReference>